<comment type="similarity">
    <text evidence="1">Belongs to the aspartyl/asparaginyl beta-hydroxylase family.</text>
</comment>
<dbReference type="EMBL" id="JAVRJZ010000032">
    <property type="protein sequence ID" value="KAK2704150.1"/>
    <property type="molecule type" value="Genomic_DNA"/>
</dbReference>
<evidence type="ECO:0000313" key="4">
    <source>
        <dbReference type="Proteomes" id="UP001187531"/>
    </source>
</evidence>
<evidence type="ECO:0000313" key="3">
    <source>
        <dbReference type="EMBL" id="KAK2704150.1"/>
    </source>
</evidence>
<accession>A0AA88H8C8</accession>
<evidence type="ECO:0000259" key="2">
    <source>
        <dbReference type="Pfam" id="PF05118"/>
    </source>
</evidence>
<sequence>MKFRGFQGKAIRTQQRLILRFPEDLSLRNELAVIYMTVGQNDAAKELLEDTLKTWPDSGFAKAHYGFILKNIHHDIKEGARYMREGIDSGEEGIDGRFYYHLGDAYERLGRRSDAEKIYEEGARRGYFRSKDQRSLYNVDRLESKPFWTKEETTYETFLNKLEANWEIIRDEGLSLMNLTPPEGFKDESESLRDTGDWKQFELYARGRKLPGCSKAPKTCALIGSFEPASSCKRGQAKFSVMHPGTHVWAHTGPTNCRLRSHLGLKVSEGMVIRVVNETRTWEEGKIFVFDDSFDHEVWHNGTEFRLVLIVDLWHPDLTENERQTLPAI</sequence>
<dbReference type="Pfam" id="PF13181">
    <property type="entry name" value="TPR_8"/>
    <property type="match status" value="1"/>
</dbReference>
<dbReference type="InterPro" id="IPR027443">
    <property type="entry name" value="IPNS-like_sf"/>
</dbReference>
<dbReference type="SUPFAM" id="SSF51197">
    <property type="entry name" value="Clavaminate synthase-like"/>
    <property type="match status" value="1"/>
</dbReference>
<dbReference type="SUPFAM" id="SSF48452">
    <property type="entry name" value="TPR-like"/>
    <property type="match status" value="1"/>
</dbReference>
<gene>
    <name evidence="3" type="ORF">QYM36_017592</name>
</gene>
<evidence type="ECO:0000256" key="1">
    <source>
        <dbReference type="ARBA" id="ARBA00007730"/>
    </source>
</evidence>
<dbReference type="PANTHER" id="PTHR12366">
    <property type="entry name" value="ASPARTYL/ASPARAGINYL BETA-HYDROXYLASE"/>
    <property type="match status" value="1"/>
</dbReference>
<keyword evidence="4" id="KW-1185">Reference proteome</keyword>
<dbReference type="InterPro" id="IPR011990">
    <property type="entry name" value="TPR-like_helical_dom_sf"/>
</dbReference>
<protein>
    <recommendedName>
        <fullName evidence="2">Aspartyl/asparaginy/proline hydroxylase domain-containing protein</fullName>
    </recommendedName>
</protein>
<dbReference type="InterPro" id="IPR007803">
    <property type="entry name" value="Asp/Arg/Pro-Hydrxlase"/>
</dbReference>
<reference evidence="3" key="1">
    <citation type="submission" date="2023-07" db="EMBL/GenBank/DDBJ databases">
        <title>Chromosome-level genome assembly of Artemia franciscana.</title>
        <authorList>
            <person name="Jo E."/>
        </authorList>
    </citation>
    <scope>NUCLEOTIDE SEQUENCE</scope>
    <source>
        <tissue evidence="3">Whole body</tissue>
    </source>
</reference>
<dbReference type="GO" id="GO:0005783">
    <property type="term" value="C:endoplasmic reticulum"/>
    <property type="evidence" value="ECO:0007669"/>
    <property type="project" value="TreeGrafter"/>
</dbReference>
<dbReference type="InterPro" id="IPR039038">
    <property type="entry name" value="ASPH"/>
</dbReference>
<dbReference type="Pfam" id="PF13374">
    <property type="entry name" value="TPR_10"/>
    <property type="match status" value="1"/>
</dbReference>
<dbReference type="Gene3D" id="2.60.120.330">
    <property type="entry name" value="B-lactam Antibiotic, Isopenicillin N Synthase, Chain"/>
    <property type="match status" value="1"/>
</dbReference>
<feature type="domain" description="Aspartyl/asparaginy/proline hydroxylase" evidence="2">
    <location>
        <begin position="163"/>
        <end position="316"/>
    </location>
</feature>
<dbReference type="Pfam" id="PF05118">
    <property type="entry name" value="Asp_Arg_Hydrox"/>
    <property type="match status" value="1"/>
</dbReference>
<dbReference type="Proteomes" id="UP001187531">
    <property type="component" value="Unassembled WGS sequence"/>
</dbReference>
<dbReference type="GO" id="GO:0062101">
    <property type="term" value="F:peptidyl-aspartic acid 3-dioxygenase activity"/>
    <property type="evidence" value="ECO:0007669"/>
    <property type="project" value="InterPro"/>
</dbReference>
<dbReference type="Gene3D" id="1.25.40.10">
    <property type="entry name" value="Tetratricopeptide repeat domain"/>
    <property type="match status" value="1"/>
</dbReference>
<comment type="caution">
    <text evidence="3">The sequence shown here is derived from an EMBL/GenBank/DDBJ whole genome shotgun (WGS) entry which is preliminary data.</text>
</comment>
<dbReference type="PANTHER" id="PTHR12366:SF29">
    <property type="entry name" value="ASPARTYL BETA-HYDROXYLASE, ISOFORM L"/>
    <property type="match status" value="1"/>
</dbReference>
<dbReference type="AlphaFoldDB" id="A0AA88H8C8"/>
<name>A0AA88H8C8_ARTSF</name>
<proteinExistence type="inferred from homology"/>
<dbReference type="InterPro" id="IPR019734">
    <property type="entry name" value="TPR_rpt"/>
</dbReference>
<organism evidence="3 4">
    <name type="scientific">Artemia franciscana</name>
    <name type="common">Brine shrimp</name>
    <name type="synonym">Artemia sanfranciscana</name>
    <dbReference type="NCBI Taxonomy" id="6661"/>
    <lineage>
        <taxon>Eukaryota</taxon>
        <taxon>Metazoa</taxon>
        <taxon>Ecdysozoa</taxon>
        <taxon>Arthropoda</taxon>
        <taxon>Crustacea</taxon>
        <taxon>Branchiopoda</taxon>
        <taxon>Anostraca</taxon>
        <taxon>Artemiidae</taxon>
        <taxon>Artemia</taxon>
    </lineage>
</organism>